<accession>A0ABT4T6A4</accession>
<organism evidence="1 2">
    <name type="scientific">Nonomuraea ferruginea</name>
    <dbReference type="NCBI Taxonomy" id="46174"/>
    <lineage>
        <taxon>Bacteria</taxon>
        <taxon>Bacillati</taxon>
        <taxon>Actinomycetota</taxon>
        <taxon>Actinomycetes</taxon>
        <taxon>Streptosporangiales</taxon>
        <taxon>Streptosporangiaceae</taxon>
        <taxon>Nonomuraea</taxon>
    </lineage>
</organism>
<dbReference type="EMBL" id="JAPNUD010000119">
    <property type="protein sequence ID" value="MDA0645036.1"/>
    <property type="molecule type" value="Genomic_DNA"/>
</dbReference>
<evidence type="ECO:0000313" key="1">
    <source>
        <dbReference type="EMBL" id="MDA0645036.1"/>
    </source>
</evidence>
<proteinExistence type="predicted"/>
<reference evidence="1 2" key="1">
    <citation type="submission" date="2022-11" db="EMBL/GenBank/DDBJ databases">
        <title>Nonomuraea corallina sp. nov., a new species of the genus Nonomuraea isolated from sea side sediment in Thai sea.</title>
        <authorList>
            <person name="Ngamcharungchit C."/>
            <person name="Matsumoto A."/>
            <person name="Suriyachadkun C."/>
            <person name="Panbangred W."/>
            <person name="Inahashi Y."/>
            <person name="Intra B."/>
        </authorList>
    </citation>
    <scope>NUCLEOTIDE SEQUENCE [LARGE SCALE GENOMIC DNA]</scope>
    <source>
        <strain evidence="1 2">DSM 43553</strain>
    </source>
</reference>
<name>A0ABT4T6A4_9ACTN</name>
<dbReference type="SUPFAM" id="SSF55781">
    <property type="entry name" value="GAF domain-like"/>
    <property type="match status" value="1"/>
</dbReference>
<evidence type="ECO:0000313" key="2">
    <source>
        <dbReference type="Proteomes" id="UP001212498"/>
    </source>
</evidence>
<evidence type="ECO:0008006" key="3">
    <source>
        <dbReference type="Google" id="ProtNLM"/>
    </source>
</evidence>
<keyword evidence="2" id="KW-1185">Reference proteome</keyword>
<protein>
    <recommendedName>
        <fullName evidence="3">GAF domain-containing protein</fullName>
    </recommendedName>
</protein>
<gene>
    <name evidence="1" type="ORF">OUY24_30800</name>
</gene>
<sequence>MPLDRAEVAMRELVSSFTCLESSRLMDSLARAAAAVVRVGYAGFVRVDPLREEACAVVTHVPPGDPLRVRLWLAECGVLKELAVSRGPVLLACDRSVGTPGFLATPLATVTCDHAFLWAAGRAFDDRDEHLLGRFAIAAGRALEASNGLEAAARLLRGVQSLPLSPKPCLPAPRRLSSRPDPR</sequence>
<comment type="caution">
    <text evidence="1">The sequence shown here is derived from an EMBL/GenBank/DDBJ whole genome shotgun (WGS) entry which is preliminary data.</text>
</comment>
<dbReference type="RefSeq" id="WP_271278804.1">
    <property type="nucleotide sequence ID" value="NZ_BAABFD010000015.1"/>
</dbReference>
<dbReference type="Proteomes" id="UP001212498">
    <property type="component" value="Unassembled WGS sequence"/>
</dbReference>